<dbReference type="AlphaFoldDB" id="A0AAV2TQ32"/>
<feature type="region of interest" description="Disordered" evidence="1">
    <location>
        <begin position="217"/>
        <end position="301"/>
    </location>
</feature>
<proteinExistence type="predicted"/>
<sequence>MLKRKTSRRSSAQYYISAEDHVENEVKHERLLTETSRLSSSWAGLTVSGGDPAEGDCSSLPASANNSPSHRPHSFSGPLVISVTCSSSCSGLHSCCPNQSLTKGIPTSPTPNVLSSGHPSPVSSPVSSRVQCYSPGLGAAMNSPTSRRPNNGGASPLLVSAALCRKRGYLSCMMAGGASSDDANQEGPPDTLLGTRGNKAMRQGDCRPAFLTELSQFRWPPGPSLSSNPPSPSCHLFPSTQGTSTAHSSPSTSSLPSPRLSLSSTTVFPGSPTLSTGTCPTAPAMDIQSASGSPPSKRKTPHIIMDTESKTVTAFSANPCDLSEVPVNKS</sequence>
<dbReference type="EMBL" id="CAXLJL010000478">
    <property type="protein sequence ID" value="CAL5138086.1"/>
    <property type="molecule type" value="Genomic_DNA"/>
</dbReference>
<gene>
    <name evidence="2" type="ORF">CDAUBV1_LOCUS12705</name>
</gene>
<organism evidence="2 3">
    <name type="scientific">Calicophoron daubneyi</name>
    <name type="common">Rumen fluke</name>
    <name type="synonym">Paramphistomum daubneyi</name>
    <dbReference type="NCBI Taxonomy" id="300641"/>
    <lineage>
        <taxon>Eukaryota</taxon>
        <taxon>Metazoa</taxon>
        <taxon>Spiralia</taxon>
        <taxon>Lophotrochozoa</taxon>
        <taxon>Platyhelminthes</taxon>
        <taxon>Trematoda</taxon>
        <taxon>Digenea</taxon>
        <taxon>Plagiorchiida</taxon>
        <taxon>Pronocephalata</taxon>
        <taxon>Paramphistomoidea</taxon>
        <taxon>Paramphistomidae</taxon>
        <taxon>Calicophoron</taxon>
    </lineage>
</organism>
<reference evidence="2" key="1">
    <citation type="submission" date="2024-06" db="EMBL/GenBank/DDBJ databases">
        <authorList>
            <person name="Liu X."/>
            <person name="Lenzi L."/>
            <person name="Haldenby T S."/>
            <person name="Uol C."/>
        </authorList>
    </citation>
    <scope>NUCLEOTIDE SEQUENCE</scope>
</reference>
<evidence type="ECO:0000256" key="1">
    <source>
        <dbReference type="SAM" id="MobiDB-lite"/>
    </source>
</evidence>
<feature type="compositionally biased region" description="Low complexity" evidence="1">
    <location>
        <begin position="113"/>
        <end position="128"/>
    </location>
</feature>
<feature type="region of interest" description="Disordered" evidence="1">
    <location>
        <begin position="178"/>
        <end position="201"/>
    </location>
</feature>
<feature type="region of interest" description="Disordered" evidence="1">
    <location>
        <begin position="107"/>
        <end position="130"/>
    </location>
</feature>
<protein>
    <submittedName>
        <fullName evidence="2">Uncharacterized protein</fullName>
    </submittedName>
</protein>
<feature type="region of interest" description="Disordered" evidence="1">
    <location>
        <begin position="49"/>
        <end position="73"/>
    </location>
</feature>
<name>A0AAV2TQ32_CALDB</name>
<feature type="compositionally biased region" description="Low complexity" evidence="1">
    <location>
        <begin position="243"/>
        <end position="266"/>
    </location>
</feature>
<dbReference type="Proteomes" id="UP001497525">
    <property type="component" value="Unassembled WGS sequence"/>
</dbReference>
<evidence type="ECO:0000313" key="3">
    <source>
        <dbReference type="Proteomes" id="UP001497525"/>
    </source>
</evidence>
<comment type="caution">
    <text evidence="2">The sequence shown here is derived from an EMBL/GenBank/DDBJ whole genome shotgun (WGS) entry which is preliminary data.</text>
</comment>
<evidence type="ECO:0000313" key="2">
    <source>
        <dbReference type="EMBL" id="CAL5138086.1"/>
    </source>
</evidence>
<feature type="compositionally biased region" description="Low complexity" evidence="1">
    <location>
        <begin position="58"/>
        <end position="69"/>
    </location>
</feature>
<accession>A0AAV2TQ32</accession>